<gene>
    <name evidence="2" type="ORF">SAMN05421797_101876</name>
</gene>
<sequence length="110" mass="12878">MHCRKLELNIDGKYWIPTNDAIENARGKTLKYTPVLLSNGDILKQLLARSRYLLFKSSNKWTENQAKRAEILFKRYPDLKKAYGLCQKPILDIQQHKRQDLRADTLSEMG</sequence>
<protein>
    <submittedName>
        <fullName evidence="2">Transposase</fullName>
    </submittedName>
</protein>
<dbReference type="STRING" id="228959.SAMN05421797_101876"/>
<feature type="domain" description="Transposase IS204/IS1001/IS1096/IS1165 DDE" evidence="1">
    <location>
        <begin position="19"/>
        <end position="100"/>
    </location>
</feature>
<dbReference type="OrthoDB" id="2110692at2"/>
<dbReference type="AlphaFoldDB" id="A0A1N6QGH7"/>
<accession>A0A1N6QGH7</accession>
<name>A0A1N6QGH7_9FLAO</name>
<proteinExistence type="predicted"/>
<dbReference type="EMBL" id="FTMA01000001">
    <property type="protein sequence ID" value="SIQ15466.1"/>
    <property type="molecule type" value="Genomic_DNA"/>
</dbReference>
<dbReference type="Pfam" id="PF01610">
    <property type="entry name" value="DDE_Tnp_ISL3"/>
    <property type="match status" value="1"/>
</dbReference>
<evidence type="ECO:0000259" key="1">
    <source>
        <dbReference type="Pfam" id="PF01610"/>
    </source>
</evidence>
<dbReference type="Proteomes" id="UP000186953">
    <property type="component" value="Unassembled WGS sequence"/>
</dbReference>
<reference evidence="3" key="1">
    <citation type="submission" date="2017-01" db="EMBL/GenBank/DDBJ databases">
        <authorList>
            <person name="Varghese N."/>
            <person name="Submissions S."/>
        </authorList>
    </citation>
    <scope>NUCLEOTIDE SEQUENCE [LARGE SCALE GENOMIC DNA]</scope>
    <source>
        <strain evidence="3">DSM 15366</strain>
    </source>
</reference>
<evidence type="ECO:0000313" key="3">
    <source>
        <dbReference type="Proteomes" id="UP000186953"/>
    </source>
</evidence>
<keyword evidence="3" id="KW-1185">Reference proteome</keyword>
<dbReference type="InterPro" id="IPR002560">
    <property type="entry name" value="Transposase_DDE"/>
</dbReference>
<organism evidence="2 3">
    <name type="scientific">Maribacter ulvicola</name>
    <dbReference type="NCBI Taxonomy" id="228959"/>
    <lineage>
        <taxon>Bacteria</taxon>
        <taxon>Pseudomonadati</taxon>
        <taxon>Bacteroidota</taxon>
        <taxon>Flavobacteriia</taxon>
        <taxon>Flavobacteriales</taxon>
        <taxon>Flavobacteriaceae</taxon>
        <taxon>Maribacter</taxon>
    </lineage>
</organism>
<evidence type="ECO:0000313" key="2">
    <source>
        <dbReference type="EMBL" id="SIQ15466.1"/>
    </source>
</evidence>
<dbReference type="RefSeq" id="WP_084181968.1">
    <property type="nucleotide sequence ID" value="NZ_FTMA01000001.1"/>
</dbReference>